<feature type="transmembrane region" description="Helical" evidence="6">
    <location>
        <begin position="151"/>
        <end position="172"/>
    </location>
</feature>
<evidence type="ECO:0000313" key="8">
    <source>
        <dbReference type="Proteomes" id="UP000192920"/>
    </source>
</evidence>
<dbReference type="PANTHER" id="PTHR30086">
    <property type="entry name" value="ARGININE EXPORTER PROTEIN ARGO"/>
    <property type="match status" value="1"/>
</dbReference>
<sequence length="212" mass="22733">MTLTTWLLYSTVALATALSPGPAVLLAISNSLTLGARRALICSSGNVLGVFVVSGTAMAGLGLLLKSSATLFLLLKVCGALYLIYLGLRQWKSRANLFAQTTPVAAPAMQSPRQLFLRGTLVSITNPKSILFFTALFPQFMRPDQAVAEQFLVLTATFAACTVLSHLSYVLLARSLKGWFTTDGRARLFNRVCGGAFMLLGVGVFRLKNHAS</sequence>
<accession>A0A1Y6BXD3</accession>
<dbReference type="RefSeq" id="WP_085276384.1">
    <property type="nucleotide sequence ID" value="NZ_FXAG01000010.1"/>
</dbReference>
<dbReference type="GO" id="GO:0005886">
    <property type="term" value="C:plasma membrane"/>
    <property type="evidence" value="ECO:0007669"/>
    <property type="project" value="UniProtKB-SubCell"/>
</dbReference>
<dbReference type="InterPro" id="IPR001123">
    <property type="entry name" value="LeuE-type"/>
</dbReference>
<dbReference type="PIRSF" id="PIRSF006324">
    <property type="entry name" value="LeuE"/>
    <property type="match status" value="1"/>
</dbReference>
<feature type="transmembrane region" description="Helical" evidence="6">
    <location>
        <begin position="6"/>
        <end position="28"/>
    </location>
</feature>
<dbReference type="PANTHER" id="PTHR30086:SF20">
    <property type="entry name" value="ARGININE EXPORTER PROTEIN ARGO-RELATED"/>
    <property type="match status" value="1"/>
</dbReference>
<dbReference type="AlphaFoldDB" id="A0A1Y6BXD3"/>
<feature type="transmembrane region" description="Helical" evidence="6">
    <location>
        <begin position="188"/>
        <end position="207"/>
    </location>
</feature>
<comment type="subcellular location">
    <subcellularLocation>
        <location evidence="1">Cell membrane</location>
        <topology evidence="1">Multi-pass membrane protein</topology>
    </subcellularLocation>
</comment>
<dbReference type="Proteomes" id="UP000192920">
    <property type="component" value="Unassembled WGS sequence"/>
</dbReference>
<keyword evidence="2" id="KW-1003">Cell membrane</keyword>
<reference evidence="8" key="1">
    <citation type="submission" date="2017-04" db="EMBL/GenBank/DDBJ databases">
        <authorList>
            <person name="Varghese N."/>
            <person name="Submissions S."/>
        </authorList>
    </citation>
    <scope>NUCLEOTIDE SEQUENCE [LARGE SCALE GENOMIC DNA]</scope>
    <source>
        <strain evidence="8">DSM 22618</strain>
    </source>
</reference>
<feature type="transmembrane region" description="Helical" evidence="6">
    <location>
        <begin position="71"/>
        <end position="88"/>
    </location>
</feature>
<dbReference type="EMBL" id="FXAG01000010">
    <property type="protein sequence ID" value="SMF24802.1"/>
    <property type="molecule type" value="Genomic_DNA"/>
</dbReference>
<protein>
    <submittedName>
        <fullName evidence="7">Threonine/homoserine/homoserine lactone efflux protein</fullName>
    </submittedName>
</protein>
<evidence type="ECO:0000256" key="1">
    <source>
        <dbReference type="ARBA" id="ARBA00004651"/>
    </source>
</evidence>
<keyword evidence="5 6" id="KW-0472">Membrane</keyword>
<dbReference type="STRING" id="1123014.SAMN02745746_02127"/>
<evidence type="ECO:0000256" key="2">
    <source>
        <dbReference type="ARBA" id="ARBA00022475"/>
    </source>
</evidence>
<proteinExistence type="predicted"/>
<keyword evidence="8" id="KW-1185">Reference proteome</keyword>
<keyword evidence="4 6" id="KW-1133">Transmembrane helix</keyword>
<feature type="transmembrane region" description="Helical" evidence="6">
    <location>
        <begin position="40"/>
        <end position="65"/>
    </location>
</feature>
<name>A0A1Y6BXD3_9NEIS</name>
<gene>
    <name evidence="7" type="ORF">SAMN02745746_02127</name>
</gene>
<evidence type="ECO:0000313" key="7">
    <source>
        <dbReference type="EMBL" id="SMF24802.1"/>
    </source>
</evidence>
<dbReference type="Pfam" id="PF01810">
    <property type="entry name" value="LysE"/>
    <property type="match status" value="1"/>
</dbReference>
<evidence type="ECO:0000256" key="5">
    <source>
        <dbReference type="ARBA" id="ARBA00023136"/>
    </source>
</evidence>
<keyword evidence="3 6" id="KW-0812">Transmembrane</keyword>
<evidence type="ECO:0000256" key="4">
    <source>
        <dbReference type="ARBA" id="ARBA00022989"/>
    </source>
</evidence>
<evidence type="ECO:0000256" key="6">
    <source>
        <dbReference type="SAM" id="Phobius"/>
    </source>
</evidence>
<evidence type="ECO:0000256" key="3">
    <source>
        <dbReference type="ARBA" id="ARBA00022692"/>
    </source>
</evidence>
<dbReference type="GO" id="GO:0015171">
    <property type="term" value="F:amino acid transmembrane transporter activity"/>
    <property type="evidence" value="ECO:0007669"/>
    <property type="project" value="TreeGrafter"/>
</dbReference>
<organism evidence="7 8">
    <name type="scientific">Pseudogulbenkiania subflava DSM 22618</name>
    <dbReference type="NCBI Taxonomy" id="1123014"/>
    <lineage>
        <taxon>Bacteria</taxon>
        <taxon>Pseudomonadati</taxon>
        <taxon>Pseudomonadota</taxon>
        <taxon>Betaproteobacteria</taxon>
        <taxon>Neisseriales</taxon>
        <taxon>Chromobacteriaceae</taxon>
        <taxon>Pseudogulbenkiania</taxon>
    </lineage>
</organism>